<dbReference type="InterPro" id="IPR001304">
    <property type="entry name" value="C-type_lectin-like"/>
</dbReference>
<protein>
    <recommendedName>
        <fullName evidence="2">C-type lectin domain-containing protein</fullName>
    </recommendedName>
</protein>
<dbReference type="SMART" id="SM00034">
    <property type="entry name" value="CLECT"/>
    <property type="match status" value="1"/>
</dbReference>
<reference evidence="3 4" key="1">
    <citation type="submission" date="2018-04" db="EMBL/GenBank/DDBJ databases">
        <title>The genome of golden apple snail Pomacea canaliculata provides insight into stress tolerance and invasive adaptation.</title>
        <authorList>
            <person name="Liu C."/>
            <person name="Liu B."/>
            <person name="Ren Y."/>
            <person name="Zhang Y."/>
            <person name="Wang H."/>
            <person name="Li S."/>
            <person name="Jiang F."/>
            <person name="Yin L."/>
            <person name="Zhang G."/>
            <person name="Qian W."/>
            <person name="Fan W."/>
        </authorList>
    </citation>
    <scope>NUCLEOTIDE SEQUENCE [LARGE SCALE GENOMIC DNA]</scope>
    <source>
        <strain evidence="3">SZHN2017</strain>
        <tissue evidence="3">Muscle</tissue>
    </source>
</reference>
<dbReference type="OrthoDB" id="6050186at2759"/>
<dbReference type="InterPro" id="IPR016187">
    <property type="entry name" value="CTDL_fold"/>
</dbReference>
<evidence type="ECO:0000313" key="3">
    <source>
        <dbReference type="EMBL" id="PVD35307.1"/>
    </source>
</evidence>
<evidence type="ECO:0000313" key="4">
    <source>
        <dbReference type="Proteomes" id="UP000245119"/>
    </source>
</evidence>
<proteinExistence type="predicted"/>
<organism evidence="3 4">
    <name type="scientific">Pomacea canaliculata</name>
    <name type="common">Golden apple snail</name>
    <dbReference type="NCBI Taxonomy" id="400727"/>
    <lineage>
        <taxon>Eukaryota</taxon>
        <taxon>Metazoa</taxon>
        <taxon>Spiralia</taxon>
        <taxon>Lophotrochozoa</taxon>
        <taxon>Mollusca</taxon>
        <taxon>Gastropoda</taxon>
        <taxon>Caenogastropoda</taxon>
        <taxon>Architaenioglossa</taxon>
        <taxon>Ampullarioidea</taxon>
        <taxon>Ampullariidae</taxon>
        <taxon>Pomacea</taxon>
    </lineage>
</organism>
<evidence type="ECO:0000256" key="1">
    <source>
        <dbReference type="SAM" id="Phobius"/>
    </source>
</evidence>
<comment type="caution">
    <text evidence="3">The sequence shown here is derived from an EMBL/GenBank/DDBJ whole genome shotgun (WGS) entry which is preliminary data.</text>
</comment>
<feature type="transmembrane region" description="Helical" evidence="1">
    <location>
        <begin position="284"/>
        <end position="307"/>
    </location>
</feature>
<accession>A0A2T7PPK3</accession>
<dbReference type="SUPFAM" id="SSF56436">
    <property type="entry name" value="C-type lectin-like"/>
    <property type="match status" value="1"/>
</dbReference>
<keyword evidence="4" id="KW-1185">Reference proteome</keyword>
<dbReference type="PROSITE" id="PS50041">
    <property type="entry name" value="C_TYPE_LECTIN_2"/>
    <property type="match status" value="1"/>
</dbReference>
<sequence>MHSLVIPNGECTDWKQEQVALYPLTFCAACSCGNAVAFWERYPTDLRYRCPSSLKINGYIHIFREHCFEFILRETTWDGASNDCKSKGGHLVVIRDKDTQNFIMSTLRTLQWPRNGIWLGATDRSSEMRWSWVTGESVNAGFSYWAPSQPSCHLLCFEDCALMRLDDRGRWHDYHCSWIENYSYICQYAFRPVTSTPQRTTTTTTATTTSTVVQYKSIVKSTPVTTLSPDETRTVMSLSSTTVNESFQQLLLEKPNIQVQLLGNAHMTGAVEDSQESDVHAGSLVGLVMGVLFGLCVGLCLAIFFFAHKKKKQKEELPTVVFANPYYGECGMPLNVAAADVDAEGDECCFGAAGGTATMTTTKEQLGYLPQASTAHHFVKVPPSSARKGHHLALLKTEVCRHGDGQPSYNRDLTSQDRELYGREVDGLIDNHYDYTTGENYYESLDNLRQTMEQNLQNEHLEDDQRYVPFVCGPRANH</sequence>
<keyword evidence="1" id="KW-1133">Transmembrane helix</keyword>
<name>A0A2T7PPK3_POMCA</name>
<dbReference type="EMBL" id="PZQS01000002">
    <property type="protein sequence ID" value="PVD35307.1"/>
    <property type="molecule type" value="Genomic_DNA"/>
</dbReference>
<dbReference type="PANTHER" id="PTHR22803">
    <property type="entry name" value="MANNOSE, PHOSPHOLIPASE, LECTIN RECEPTOR RELATED"/>
    <property type="match status" value="1"/>
</dbReference>
<dbReference type="InterPro" id="IPR050111">
    <property type="entry name" value="C-type_lectin/snaclec_domain"/>
</dbReference>
<dbReference type="Pfam" id="PF00059">
    <property type="entry name" value="Lectin_C"/>
    <property type="match status" value="1"/>
</dbReference>
<evidence type="ECO:0000259" key="2">
    <source>
        <dbReference type="PROSITE" id="PS50041"/>
    </source>
</evidence>
<keyword evidence="1" id="KW-0812">Transmembrane</keyword>
<dbReference type="CDD" id="cd00037">
    <property type="entry name" value="CLECT"/>
    <property type="match status" value="1"/>
</dbReference>
<dbReference type="InterPro" id="IPR016186">
    <property type="entry name" value="C-type_lectin-like/link_sf"/>
</dbReference>
<dbReference type="AlphaFoldDB" id="A0A2T7PPK3"/>
<gene>
    <name evidence="3" type="ORF">C0Q70_02267</name>
</gene>
<feature type="domain" description="C-type lectin" evidence="2">
    <location>
        <begin position="63"/>
        <end position="177"/>
    </location>
</feature>
<keyword evidence="1" id="KW-0472">Membrane</keyword>
<dbReference type="Gene3D" id="3.10.100.10">
    <property type="entry name" value="Mannose-Binding Protein A, subunit A"/>
    <property type="match status" value="1"/>
</dbReference>
<dbReference type="Proteomes" id="UP000245119">
    <property type="component" value="Linkage Group LG2"/>
</dbReference>